<dbReference type="PANTHER" id="PTHR10579:SF43">
    <property type="entry name" value="ZINC FINGER (C3HC4-TYPE RING FINGER) FAMILY PROTEIN"/>
    <property type="match status" value="1"/>
</dbReference>
<dbReference type="Pfam" id="PF18571">
    <property type="entry name" value="VWA_3_C"/>
    <property type="match status" value="1"/>
</dbReference>
<evidence type="ECO:0000313" key="2">
    <source>
        <dbReference type="EMBL" id="OHV23760.1"/>
    </source>
</evidence>
<dbReference type="Gene3D" id="1.20.120.1690">
    <property type="match status" value="1"/>
</dbReference>
<reference evidence="3" key="1">
    <citation type="submission" date="2016-07" db="EMBL/GenBank/DDBJ databases">
        <title>Frankia sp. NRRL B-16219 Genome sequencing.</title>
        <authorList>
            <person name="Ghodhbane-Gtari F."/>
            <person name="Swanson E."/>
            <person name="Gueddou A."/>
            <person name="Louati M."/>
            <person name="Nouioui I."/>
            <person name="Hezbri K."/>
            <person name="Abebe-Akele F."/>
            <person name="Simpson S."/>
            <person name="Morris K."/>
            <person name="Thomas K."/>
            <person name="Gtari M."/>
            <person name="Tisa L.S."/>
        </authorList>
    </citation>
    <scope>NUCLEOTIDE SEQUENCE [LARGE SCALE GENOMIC DNA]</scope>
    <source>
        <strain evidence="3">NRRL B-16219</strain>
    </source>
</reference>
<keyword evidence="3" id="KW-1185">Reference proteome</keyword>
<name>A0A1S1PPX3_9ACTN</name>
<dbReference type="AlphaFoldDB" id="A0A1S1PPX3"/>
<accession>A0A1S1PPX3</accession>
<dbReference type="Gene3D" id="2.60.40.3670">
    <property type="match status" value="1"/>
</dbReference>
<dbReference type="Pfam" id="PF13768">
    <property type="entry name" value="VWA_3"/>
    <property type="match status" value="1"/>
</dbReference>
<dbReference type="Proteomes" id="UP000179769">
    <property type="component" value="Unassembled WGS sequence"/>
</dbReference>
<evidence type="ECO:0000313" key="3">
    <source>
        <dbReference type="Proteomes" id="UP000179769"/>
    </source>
</evidence>
<dbReference type="InterPro" id="IPR002035">
    <property type="entry name" value="VWF_A"/>
</dbReference>
<dbReference type="CDD" id="cd00198">
    <property type="entry name" value="vWFA"/>
    <property type="match status" value="1"/>
</dbReference>
<dbReference type="InterPro" id="IPR041176">
    <property type="entry name" value="VWA_3_C"/>
</dbReference>
<organism evidence="2 3">
    <name type="scientific">Parafrankia soli</name>
    <dbReference type="NCBI Taxonomy" id="2599596"/>
    <lineage>
        <taxon>Bacteria</taxon>
        <taxon>Bacillati</taxon>
        <taxon>Actinomycetota</taxon>
        <taxon>Actinomycetes</taxon>
        <taxon>Frankiales</taxon>
        <taxon>Frankiaceae</taxon>
        <taxon>Parafrankia</taxon>
    </lineage>
</organism>
<comment type="caution">
    <text evidence="2">The sequence shown here is derived from an EMBL/GenBank/DDBJ whole genome shotgun (WGS) entry which is preliminary data.</text>
</comment>
<evidence type="ECO:0000259" key="1">
    <source>
        <dbReference type="SMART" id="SM00327"/>
    </source>
</evidence>
<proteinExistence type="predicted"/>
<dbReference type="RefSeq" id="WP_071065799.1">
    <property type="nucleotide sequence ID" value="NZ_MAXA01000239.1"/>
</dbReference>
<sequence length="428" mass="45610">MSAFTAKVYQNEFLPVGGTQVHAVITVTSTGAPAAPPIAGRPTGRPEQAMVILLDCSGSMANPPAKVTQARRAVRAALDSLPDGAWFAVVRGTGSAAMAYPRSPELVPASAATRAAACHAVDALEPHGGTAMGRWLRLANDLLATRPDAIGHALLLTDGQNGEMESELLGAVDACQGRFQCDCRGVGTDWRVEELRAIATGLLGTVDAVPEPAGLAAEFERIVATALDRATDRVSLRLWTPTGASLDFLREVTPDLRDLTGSGRAVDDHCTDYQTGAWGIESRDYHLCVRLPAREVGTEVLAARVSLVVDHQPTSSALVRALWTDDTALATRVNTEVAHYTGQAELARVLADGLEARQQGDDVTATLRLGRGVQIALASGNEATYRLLQKVVHIDDPTTGTVRLKKNVEKMDEMVLDSRSTRTVRVNR</sequence>
<dbReference type="SMART" id="SM00327">
    <property type="entry name" value="VWA"/>
    <property type="match status" value="1"/>
</dbReference>
<dbReference type="InterPro" id="IPR036465">
    <property type="entry name" value="vWFA_dom_sf"/>
</dbReference>
<dbReference type="EMBL" id="MAXA01000239">
    <property type="protein sequence ID" value="OHV23760.1"/>
    <property type="molecule type" value="Genomic_DNA"/>
</dbReference>
<feature type="domain" description="VWFA" evidence="1">
    <location>
        <begin position="47"/>
        <end position="221"/>
    </location>
</feature>
<gene>
    <name evidence="2" type="ORF">BBK14_24025</name>
</gene>
<dbReference type="OrthoDB" id="568872at2"/>
<dbReference type="SUPFAM" id="SSF53300">
    <property type="entry name" value="vWA-like"/>
    <property type="match status" value="1"/>
</dbReference>
<dbReference type="InterPro" id="IPR051266">
    <property type="entry name" value="CLCR"/>
</dbReference>
<protein>
    <recommendedName>
        <fullName evidence="1">VWFA domain-containing protein</fullName>
    </recommendedName>
</protein>
<dbReference type="PANTHER" id="PTHR10579">
    <property type="entry name" value="CALCIUM-ACTIVATED CHLORIDE CHANNEL REGULATOR"/>
    <property type="match status" value="1"/>
</dbReference>
<dbReference type="Gene3D" id="3.40.50.410">
    <property type="entry name" value="von Willebrand factor, type A domain"/>
    <property type="match status" value="1"/>
</dbReference>